<protein>
    <recommendedName>
        <fullName evidence="3">BZIP domain-containing protein</fullName>
    </recommendedName>
</protein>
<dbReference type="CDD" id="cd14813">
    <property type="entry name" value="bZIP_BmCbz-like"/>
    <property type="match status" value="1"/>
</dbReference>
<dbReference type="PANTHER" id="PTHR23334:SF20">
    <property type="entry name" value="BASIC LEUCINE ZIPPER 24"/>
    <property type="match status" value="1"/>
</dbReference>
<dbReference type="InterPro" id="IPR031106">
    <property type="entry name" value="C/EBP"/>
</dbReference>
<dbReference type="SUPFAM" id="SSF57959">
    <property type="entry name" value="Leucine zipper domain"/>
    <property type="match status" value="1"/>
</dbReference>
<keyword evidence="1" id="KW-0175">Coiled coil</keyword>
<feature type="compositionally biased region" description="Polar residues" evidence="2">
    <location>
        <begin position="1"/>
        <end position="12"/>
    </location>
</feature>
<dbReference type="InterPro" id="IPR004827">
    <property type="entry name" value="bZIP"/>
</dbReference>
<gene>
    <name evidence="4" type="ORF">SNE40_009001</name>
</gene>
<feature type="coiled-coil region" evidence="1">
    <location>
        <begin position="196"/>
        <end position="223"/>
    </location>
</feature>
<dbReference type="GO" id="GO:0006351">
    <property type="term" value="P:DNA-templated transcription"/>
    <property type="evidence" value="ECO:0007669"/>
    <property type="project" value="InterPro"/>
</dbReference>
<dbReference type="Proteomes" id="UP001347796">
    <property type="component" value="Unassembled WGS sequence"/>
</dbReference>
<feature type="region of interest" description="Disordered" evidence="2">
    <location>
        <begin position="132"/>
        <end position="164"/>
    </location>
</feature>
<dbReference type="InterPro" id="IPR046347">
    <property type="entry name" value="bZIP_sf"/>
</dbReference>
<reference evidence="4 5" key="1">
    <citation type="submission" date="2024-01" db="EMBL/GenBank/DDBJ databases">
        <title>The genome of the rayed Mediterranean limpet Patella caerulea (Linnaeus, 1758).</title>
        <authorList>
            <person name="Anh-Thu Weber A."/>
            <person name="Halstead-Nussloch G."/>
        </authorList>
    </citation>
    <scope>NUCLEOTIDE SEQUENCE [LARGE SCALE GENOMIC DNA]</scope>
    <source>
        <strain evidence="4">AATW-2023a</strain>
        <tissue evidence="4">Whole specimen</tissue>
    </source>
</reference>
<evidence type="ECO:0000313" key="5">
    <source>
        <dbReference type="Proteomes" id="UP001347796"/>
    </source>
</evidence>
<feature type="domain" description="BZIP" evidence="3">
    <location>
        <begin position="164"/>
        <end position="227"/>
    </location>
</feature>
<evidence type="ECO:0000256" key="2">
    <source>
        <dbReference type="SAM" id="MobiDB-lite"/>
    </source>
</evidence>
<dbReference type="EMBL" id="JAZGQO010000007">
    <property type="protein sequence ID" value="KAK6181065.1"/>
    <property type="molecule type" value="Genomic_DNA"/>
</dbReference>
<evidence type="ECO:0000313" key="4">
    <source>
        <dbReference type="EMBL" id="KAK6181065.1"/>
    </source>
</evidence>
<comment type="caution">
    <text evidence="4">The sequence shown here is derived from an EMBL/GenBank/DDBJ whole genome shotgun (WGS) entry which is preliminary data.</text>
</comment>
<evidence type="ECO:0000259" key="3">
    <source>
        <dbReference type="PROSITE" id="PS50217"/>
    </source>
</evidence>
<keyword evidence="5" id="KW-1185">Reference proteome</keyword>
<dbReference type="AlphaFoldDB" id="A0AAN8Q2G9"/>
<dbReference type="SMART" id="SM00338">
    <property type="entry name" value="BRLZ"/>
    <property type="match status" value="1"/>
</dbReference>
<dbReference type="GO" id="GO:0000978">
    <property type="term" value="F:RNA polymerase II cis-regulatory region sequence-specific DNA binding"/>
    <property type="evidence" value="ECO:0007669"/>
    <property type="project" value="TreeGrafter"/>
</dbReference>
<dbReference type="PROSITE" id="PS50217">
    <property type="entry name" value="BZIP"/>
    <property type="match status" value="1"/>
</dbReference>
<dbReference type="GO" id="GO:0000981">
    <property type="term" value="F:DNA-binding transcription factor activity, RNA polymerase II-specific"/>
    <property type="evidence" value="ECO:0007669"/>
    <property type="project" value="TreeGrafter"/>
</dbReference>
<dbReference type="PANTHER" id="PTHR23334">
    <property type="entry name" value="CCAAT/ENHANCER BINDING PROTEIN"/>
    <property type="match status" value="1"/>
</dbReference>
<sequence length="231" mass="25667">MAQKMLDNSHNIVPNLDQKTGGLFDEDQASDKFHVTGNDPASDLLSVIDNGSDILSLNNFNPLFGEMDPFAEASLDSFVDLSAYLMEESIPVADVTPDTVSVDDGTSATNKRKWHDVEEVVEIDTNPVLTTTPDHAYSAKKPRLTSAPDAYDTDQSSEASCSTPNKYRVRREKNNIASKRSREIRKNKFTEMEDKANLLVVENEKMREKIVELEALAKEMKAVLVARLSGK</sequence>
<name>A0AAN8Q2G9_PATCE</name>
<proteinExistence type="predicted"/>
<accession>A0AAN8Q2G9</accession>
<feature type="compositionally biased region" description="Polar residues" evidence="2">
    <location>
        <begin position="153"/>
        <end position="164"/>
    </location>
</feature>
<organism evidence="4 5">
    <name type="scientific">Patella caerulea</name>
    <name type="common">Rayed Mediterranean limpet</name>
    <dbReference type="NCBI Taxonomy" id="87958"/>
    <lineage>
        <taxon>Eukaryota</taxon>
        <taxon>Metazoa</taxon>
        <taxon>Spiralia</taxon>
        <taxon>Lophotrochozoa</taxon>
        <taxon>Mollusca</taxon>
        <taxon>Gastropoda</taxon>
        <taxon>Patellogastropoda</taxon>
        <taxon>Patelloidea</taxon>
        <taxon>Patellidae</taxon>
        <taxon>Patella</taxon>
    </lineage>
</organism>
<feature type="region of interest" description="Disordered" evidence="2">
    <location>
        <begin position="1"/>
        <end position="24"/>
    </location>
</feature>
<evidence type="ECO:0000256" key="1">
    <source>
        <dbReference type="SAM" id="Coils"/>
    </source>
</evidence>
<dbReference type="Pfam" id="PF07716">
    <property type="entry name" value="bZIP_2"/>
    <property type="match status" value="1"/>
</dbReference>
<dbReference type="Gene3D" id="1.20.5.170">
    <property type="match status" value="1"/>
</dbReference>